<keyword evidence="5" id="KW-0175">Coiled coil</keyword>
<dbReference type="AlphaFoldDB" id="A0AA51RE01"/>
<dbReference type="InterPro" id="IPR029061">
    <property type="entry name" value="THDP-binding"/>
</dbReference>
<dbReference type="InterPro" id="IPR001017">
    <property type="entry name" value="DH_E1"/>
</dbReference>
<gene>
    <name evidence="7" type="ORF">QYS49_26190</name>
</gene>
<dbReference type="SMART" id="SM00861">
    <property type="entry name" value="Transket_pyr"/>
    <property type="match status" value="1"/>
</dbReference>
<evidence type="ECO:0000256" key="3">
    <source>
        <dbReference type="ARBA" id="ARBA00023002"/>
    </source>
</evidence>
<dbReference type="GO" id="GO:0016624">
    <property type="term" value="F:oxidoreductase activity, acting on the aldehyde or oxo group of donors, disulfide as acceptor"/>
    <property type="evidence" value="ECO:0007669"/>
    <property type="project" value="InterPro"/>
</dbReference>
<dbReference type="Gene3D" id="3.40.50.970">
    <property type="match status" value="2"/>
</dbReference>
<sequence length="804" mass="90189">MTTTKSNKNKKSSFSKEEVLNDFRLGWESRHASLMGRKEVFMGKAKFGIFGDGKELAQLAMAKSFQNGDFRSGYYRDQTFMFAIGELGIQEYFAQLYAHTDVNADPASAGRLMNGHFATRMLDEAGKYTKLTESKNSSSDVSPTAAQMPRLVGLAFASKLFRNNKELNKKEFEQYSINGNEVAFGTIGNASTSEGMFYESINAAGVLQIPMLVSVWDDHYGISVPQEFHTTKSSISEALAGFQRTKDKKGYEILTVKGWDYEALVETYQKAAKISREEHVPSLVHVYDMTQPQGHSTSGSHERYKSKERLEWEAEYDCLNQFRKYILDNKIASVKELDEIENEAKKTAKDAKDAAWKAFIGEIKEQQKEALGLLKALAEESDQNEISEIAQELKSAMNPLRLDNIKAVKKALRLVINHQGEAKQKLINWLKAVNEEGHDRYSSHLYSESDESALKVEVINPEYSNDPKKVDGREVLQACFDAALARDQRVFAFGEDVGKIGDVNQAFAGLQEKYGDLRVMDTGIRECTILGQGIGTALRGLRPIAEIQYLDYLLYAIQIMSDDLASLQYRTKGGQKAPLIIRTRGHRLEGVWHSGSPMGMILNAIRGIYVLVPRNMTQAAGFYNTMLQSDDTALIIECLNGYRLKESLPENVGEFTVPLGQPEVIREGSDVTIVTYGSMCRVVMDAANQLADQGISCEVIDVQTLLPFDIDHSIVESVKKTNRVVFADEDVPGGATGFMMQKVLEEQKAYKYLDAQPITITSNEHRPAYASDGDYFSKPQIEDVFERIYAMMHEFDPEQFPALY</sequence>
<comment type="function">
    <text evidence="2">E1 component of the 2-oxoglutarate dehydrogenase (OGDH) complex which catalyzes the decarboxylation of 2-oxoglutarate, the first step in the conversion of 2-oxoglutarate to succinyl-CoA and CO(2).</text>
</comment>
<accession>A0AA51RE01</accession>
<dbReference type="InterPro" id="IPR005475">
    <property type="entry name" value="Transketolase-like_Pyr-bd"/>
</dbReference>
<evidence type="ECO:0000256" key="1">
    <source>
        <dbReference type="ARBA" id="ARBA00001964"/>
    </source>
</evidence>
<proteinExistence type="predicted"/>
<dbReference type="RefSeq" id="WP_308347037.1">
    <property type="nucleotide sequence ID" value="NZ_CP129971.1"/>
</dbReference>
<reference evidence="7 8" key="1">
    <citation type="submission" date="2023-08" db="EMBL/GenBank/DDBJ databases">
        <title>Comparative genomics and taxonomic characterization of three novel marine species of genus Marivirga.</title>
        <authorList>
            <person name="Muhammad N."/>
            <person name="Kim S.-G."/>
        </authorList>
    </citation>
    <scope>NUCLEOTIDE SEQUENCE [LARGE SCALE GENOMIC DNA]</scope>
    <source>
        <strain evidence="7 8">BDSF4-3</strain>
    </source>
</reference>
<dbReference type="EMBL" id="CP129971">
    <property type="protein sequence ID" value="WMN10665.1"/>
    <property type="molecule type" value="Genomic_DNA"/>
</dbReference>
<dbReference type="Gene3D" id="3.40.50.920">
    <property type="match status" value="1"/>
</dbReference>
<dbReference type="Pfam" id="PF00676">
    <property type="entry name" value="E1_dh"/>
    <property type="match status" value="1"/>
</dbReference>
<dbReference type="Proteomes" id="UP001230496">
    <property type="component" value="Chromosome"/>
</dbReference>
<organism evidence="7 8">
    <name type="scientific">Marivirga salinarum</name>
    <dbReference type="NCBI Taxonomy" id="3059078"/>
    <lineage>
        <taxon>Bacteria</taxon>
        <taxon>Pseudomonadati</taxon>
        <taxon>Bacteroidota</taxon>
        <taxon>Cytophagia</taxon>
        <taxon>Cytophagales</taxon>
        <taxon>Marivirgaceae</taxon>
        <taxon>Marivirga</taxon>
    </lineage>
</organism>
<dbReference type="CDD" id="cd02000">
    <property type="entry name" value="TPP_E1_PDC_ADC_BCADC"/>
    <property type="match status" value="1"/>
</dbReference>
<protein>
    <submittedName>
        <fullName evidence="7">Thiamine pyrophosphate-dependent enzyme</fullName>
    </submittedName>
</protein>
<evidence type="ECO:0000259" key="6">
    <source>
        <dbReference type="SMART" id="SM00861"/>
    </source>
</evidence>
<keyword evidence="3" id="KW-0560">Oxidoreductase</keyword>
<comment type="cofactor">
    <cofactor evidence="1">
        <name>thiamine diphosphate</name>
        <dbReference type="ChEBI" id="CHEBI:58937"/>
    </cofactor>
</comment>
<dbReference type="SUPFAM" id="SSF52518">
    <property type="entry name" value="Thiamin diphosphate-binding fold (THDP-binding)"/>
    <property type="match status" value="2"/>
</dbReference>
<evidence type="ECO:0000313" key="8">
    <source>
        <dbReference type="Proteomes" id="UP001230496"/>
    </source>
</evidence>
<dbReference type="InterPro" id="IPR009014">
    <property type="entry name" value="Transketo_C/PFOR_II"/>
</dbReference>
<dbReference type="KEGG" id="msaa:QYS49_26190"/>
<keyword evidence="4" id="KW-0786">Thiamine pyrophosphate</keyword>
<dbReference type="InterPro" id="IPR033248">
    <property type="entry name" value="Transketolase_C"/>
</dbReference>
<evidence type="ECO:0000313" key="7">
    <source>
        <dbReference type="EMBL" id="WMN10665.1"/>
    </source>
</evidence>
<evidence type="ECO:0000256" key="5">
    <source>
        <dbReference type="SAM" id="Coils"/>
    </source>
</evidence>
<feature type="coiled-coil region" evidence="5">
    <location>
        <begin position="334"/>
        <end position="383"/>
    </location>
</feature>
<evidence type="ECO:0000256" key="4">
    <source>
        <dbReference type="ARBA" id="ARBA00023052"/>
    </source>
</evidence>
<dbReference type="SUPFAM" id="SSF52922">
    <property type="entry name" value="TK C-terminal domain-like"/>
    <property type="match status" value="1"/>
</dbReference>
<dbReference type="PANTHER" id="PTHR43257">
    <property type="entry name" value="PYRUVATE DEHYDROGENASE E1 COMPONENT BETA SUBUNIT"/>
    <property type="match status" value="1"/>
</dbReference>
<dbReference type="Pfam" id="PF02779">
    <property type="entry name" value="Transket_pyr"/>
    <property type="match status" value="1"/>
</dbReference>
<dbReference type="PANTHER" id="PTHR43257:SF2">
    <property type="entry name" value="PYRUVATE DEHYDROGENASE E1 COMPONENT SUBUNIT BETA"/>
    <property type="match status" value="1"/>
</dbReference>
<dbReference type="Pfam" id="PF02780">
    <property type="entry name" value="Transketolase_C"/>
    <property type="match status" value="1"/>
</dbReference>
<feature type="domain" description="Transketolase-like pyrimidine-binding" evidence="6">
    <location>
        <begin position="470"/>
        <end position="644"/>
    </location>
</feature>
<name>A0AA51RE01_9BACT</name>
<evidence type="ECO:0000256" key="2">
    <source>
        <dbReference type="ARBA" id="ARBA00003906"/>
    </source>
</evidence>
<keyword evidence="8" id="KW-1185">Reference proteome</keyword>